<dbReference type="EMBL" id="JAHFXF010000048">
    <property type="protein sequence ID" value="KAG9698720.1"/>
    <property type="molecule type" value="Genomic_DNA"/>
</dbReference>
<feature type="compositionally biased region" description="Basic and acidic residues" evidence="1">
    <location>
        <begin position="26"/>
        <end position="42"/>
    </location>
</feature>
<dbReference type="AlphaFoldDB" id="A0A9P8EUA8"/>
<reference evidence="2" key="1">
    <citation type="journal article" date="2021" name="J Fungi (Basel)">
        <title>Virulence traits and population genomics of the black yeast Aureobasidium melanogenum.</title>
        <authorList>
            <person name="Cernosa A."/>
            <person name="Sun X."/>
            <person name="Gostincar C."/>
            <person name="Fang C."/>
            <person name="Gunde-Cimerman N."/>
            <person name="Song Z."/>
        </authorList>
    </citation>
    <scope>NUCLEOTIDE SEQUENCE</scope>
    <source>
        <strain evidence="2">EXF-9911</strain>
    </source>
</reference>
<feature type="compositionally biased region" description="Polar residues" evidence="1">
    <location>
        <begin position="64"/>
        <end position="81"/>
    </location>
</feature>
<evidence type="ECO:0000313" key="3">
    <source>
        <dbReference type="Proteomes" id="UP000779574"/>
    </source>
</evidence>
<sequence>MSFAGVDDDEDAITPAPSIIQTESDPSIHDFEARRFSKESGLEIKFPQQKPVFADPAVTEHNFQHNSQDLEQQASQPSVDKSTMTTSSTSPSDETSGPKAKAWSGFHMPKLFAHTPLNKHKSGGSDGHSATEPTGPSQAKEGSQSQPQEPVVTRKDSGYSSKGGYFYPWSRFLGKRPESTHDPDHTDVGSNIDDTFDMSGADGTGQQAYKPVPGKRRPSLKGFIARKSSDGHRES</sequence>
<feature type="non-terminal residue" evidence="2">
    <location>
        <position position="235"/>
    </location>
</feature>
<name>A0A9P8EUA8_AURME</name>
<feature type="compositionally biased region" description="Low complexity" evidence="1">
    <location>
        <begin position="82"/>
        <end position="95"/>
    </location>
</feature>
<feature type="compositionally biased region" description="Acidic residues" evidence="1">
    <location>
        <begin position="1"/>
        <end position="12"/>
    </location>
</feature>
<organism evidence="2 3">
    <name type="scientific">Aureobasidium melanogenum</name>
    <name type="common">Aureobasidium pullulans var. melanogenum</name>
    <dbReference type="NCBI Taxonomy" id="46634"/>
    <lineage>
        <taxon>Eukaryota</taxon>
        <taxon>Fungi</taxon>
        <taxon>Dikarya</taxon>
        <taxon>Ascomycota</taxon>
        <taxon>Pezizomycotina</taxon>
        <taxon>Dothideomycetes</taxon>
        <taxon>Dothideomycetidae</taxon>
        <taxon>Dothideales</taxon>
        <taxon>Saccotheciaceae</taxon>
        <taxon>Aureobasidium</taxon>
    </lineage>
</organism>
<proteinExistence type="predicted"/>
<feature type="region of interest" description="Disordered" evidence="1">
    <location>
        <begin position="1"/>
        <end position="235"/>
    </location>
</feature>
<gene>
    <name evidence="2" type="ORF">KCU76_g2047</name>
</gene>
<feature type="compositionally biased region" description="Basic and acidic residues" evidence="1">
    <location>
        <begin position="175"/>
        <end position="187"/>
    </location>
</feature>
<evidence type="ECO:0000256" key="1">
    <source>
        <dbReference type="SAM" id="MobiDB-lite"/>
    </source>
</evidence>
<accession>A0A9P8EUA8</accession>
<evidence type="ECO:0000313" key="2">
    <source>
        <dbReference type="EMBL" id="KAG9698720.1"/>
    </source>
</evidence>
<protein>
    <submittedName>
        <fullName evidence="2">Uncharacterized protein</fullName>
    </submittedName>
</protein>
<feature type="compositionally biased region" description="Polar residues" evidence="1">
    <location>
        <begin position="131"/>
        <end position="148"/>
    </location>
</feature>
<reference evidence="2" key="2">
    <citation type="submission" date="2021-08" db="EMBL/GenBank/DDBJ databases">
        <authorList>
            <person name="Gostincar C."/>
            <person name="Sun X."/>
            <person name="Song Z."/>
            <person name="Gunde-Cimerman N."/>
        </authorList>
    </citation>
    <scope>NUCLEOTIDE SEQUENCE</scope>
    <source>
        <strain evidence="2">EXF-9911</strain>
    </source>
</reference>
<dbReference type="Proteomes" id="UP000779574">
    <property type="component" value="Unassembled WGS sequence"/>
</dbReference>
<comment type="caution">
    <text evidence="2">The sequence shown here is derived from an EMBL/GenBank/DDBJ whole genome shotgun (WGS) entry which is preliminary data.</text>
</comment>